<reference evidence="1" key="2">
    <citation type="submission" date="2022-06" db="UniProtKB">
        <authorList>
            <consortium name="EnsemblMetazoa"/>
        </authorList>
    </citation>
    <scope>IDENTIFICATION</scope>
    <source>
        <strain evidence="1">DF5081</strain>
    </source>
</reference>
<keyword evidence="2" id="KW-1185">Reference proteome</keyword>
<proteinExistence type="predicted"/>
<evidence type="ECO:0000313" key="2">
    <source>
        <dbReference type="Proteomes" id="UP000005237"/>
    </source>
</evidence>
<sequence length="95" mass="11257">MPFLGFGRGQTNAPYHCPVMNCPRSTHDSVESSNYHWIKNHEDKKQKLTYLCPECPDSGFSKWRYFCRHLLRRHPIPNVSFQFKFTSKNQHGNNE</sequence>
<dbReference type="AlphaFoldDB" id="A0A8R1ETS1"/>
<reference evidence="2" key="1">
    <citation type="submission" date="2010-08" db="EMBL/GenBank/DDBJ databases">
        <authorList>
            <consortium name="Caenorhabditis japonica Sequencing Consortium"/>
            <person name="Wilson R.K."/>
        </authorList>
    </citation>
    <scope>NUCLEOTIDE SEQUENCE [LARGE SCALE GENOMIC DNA]</scope>
    <source>
        <strain evidence="2">DF5081</strain>
    </source>
</reference>
<evidence type="ECO:0000313" key="1">
    <source>
        <dbReference type="EnsemblMetazoa" id="CJA42650.1"/>
    </source>
</evidence>
<name>A0A8R1ETS1_CAEJA</name>
<protein>
    <submittedName>
        <fullName evidence="1">Uncharacterized protein</fullName>
    </submittedName>
</protein>
<accession>A0A8R1ETS1</accession>
<organism evidence="1 2">
    <name type="scientific">Caenorhabditis japonica</name>
    <dbReference type="NCBI Taxonomy" id="281687"/>
    <lineage>
        <taxon>Eukaryota</taxon>
        <taxon>Metazoa</taxon>
        <taxon>Ecdysozoa</taxon>
        <taxon>Nematoda</taxon>
        <taxon>Chromadorea</taxon>
        <taxon>Rhabditida</taxon>
        <taxon>Rhabditina</taxon>
        <taxon>Rhabditomorpha</taxon>
        <taxon>Rhabditoidea</taxon>
        <taxon>Rhabditidae</taxon>
        <taxon>Peloderinae</taxon>
        <taxon>Caenorhabditis</taxon>
    </lineage>
</organism>
<dbReference type="EnsemblMetazoa" id="CJA42650.1">
    <property type="protein sequence ID" value="CJA42650.1"/>
    <property type="gene ID" value="WBGene00218498"/>
</dbReference>
<dbReference type="Proteomes" id="UP000005237">
    <property type="component" value="Unassembled WGS sequence"/>
</dbReference>